<dbReference type="AlphaFoldDB" id="A0A521CG89"/>
<dbReference type="Proteomes" id="UP000317593">
    <property type="component" value="Unassembled WGS sequence"/>
</dbReference>
<evidence type="ECO:0000256" key="1">
    <source>
        <dbReference type="ARBA" id="ARBA00022475"/>
    </source>
</evidence>
<evidence type="ECO:0000256" key="3">
    <source>
        <dbReference type="ARBA" id="ARBA00023136"/>
    </source>
</evidence>
<organism evidence="7 8">
    <name type="scientific">Fodinibius sediminis</name>
    <dbReference type="NCBI Taxonomy" id="1214077"/>
    <lineage>
        <taxon>Bacteria</taxon>
        <taxon>Pseudomonadati</taxon>
        <taxon>Balneolota</taxon>
        <taxon>Balneolia</taxon>
        <taxon>Balneolales</taxon>
        <taxon>Balneolaceae</taxon>
        <taxon>Fodinibius</taxon>
    </lineage>
</organism>
<keyword evidence="2 6" id="KW-0732">Signal</keyword>
<evidence type="ECO:0000256" key="5">
    <source>
        <dbReference type="ARBA" id="ARBA00023288"/>
    </source>
</evidence>
<evidence type="ECO:0000256" key="2">
    <source>
        <dbReference type="ARBA" id="ARBA00022729"/>
    </source>
</evidence>
<dbReference type="SUPFAM" id="SSF56925">
    <property type="entry name" value="OMPA-like"/>
    <property type="match status" value="1"/>
</dbReference>
<accession>A0A521CG89</accession>
<dbReference type="PROSITE" id="PS51257">
    <property type="entry name" value="PROKAR_LIPOPROTEIN"/>
    <property type="match status" value="1"/>
</dbReference>
<reference evidence="7 8" key="1">
    <citation type="submission" date="2017-05" db="EMBL/GenBank/DDBJ databases">
        <authorList>
            <person name="Varghese N."/>
            <person name="Submissions S."/>
        </authorList>
    </citation>
    <scope>NUCLEOTIDE SEQUENCE [LARGE SCALE GENOMIC DNA]</scope>
    <source>
        <strain evidence="7 8">DSM 21194</strain>
    </source>
</reference>
<dbReference type="InterPro" id="IPR005534">
    <property type="entry name" value="Curli_assmbl/transp-comp_CsgG"/>
</dbReference>
<dbReference type="Gene3D" id="3.40.50.10610">
    <property type="entry name" value="ABC-type transport auxiliary lipoprotein component"/>
    <property type="match status" value="2"/>
</dbReference>
<proteinExistence type="predicted"/>
<dbReference type="EMBL" id="FXTH01000006">
    <property type="protein sequence ID" value="SMO58448.1"/>
    <property type="molecule type" value="Genomic_DNA"/>
</dbReference>
<evidence type="ECO:0000313" key="7">
    <source>
        <dbReference type="EMBL" id="SMO58448.1"/>
    </source>
</evidence>
<keyword evidence="4" id="KW-0564">Palmitate</keyword>
<dbReference type="Pfam" id="PF03783">
    <property type="entry name" value="CsgG"/>
    <property type="match status" value="1"/>
</dbReference>
<gene>
    <name evidence="7" type="ORF">SAMN06265218_10631</name>
</gene>
<keyword evidence="3" id="KW-0472">Membrane</keyword>
<dbReference type="InterPro" id="IPR011250">
    <property type="entry name" value="OMP/PagP_B-barrel"/>
</dbReference>
<dbReference type="Gene3D" id="2.40.160.20">
    <property type="match status" value="1"/>
</dbReference>
<sequence>MYKIAPTSLLLCLMLLAGCASSLQPLETERVKPGINSKVHESLTQMPAPQEKVVAAVYRFRDQTGQYKPTNRGASWSTAVTQGATSILIKSMEDSGWFTPIEREGISNLLNEREIISKTRQQNNQSGKLPPLLFGGVLLEGGIIGYDTNVITGGGGVRFLGTGASGQFRKDQVTIYLRAVSTKNGRILKTVHTTKSIISQELESGAFRYVDTNRLLEAEAGFTYNEPPVMAVTEAIDEAIKTLIVEGVEEGIWSPKDRTNYMQYRKDFEQVKEWKERAEANYFGITQNNKLRSGFYLSTNVIFGSHIGSYPISKKAAGISLQGEFFFSSGSSLKLNGHRSQIGAQDVFLEPYTNIDLTFNKYLAPDFSLSPYMGLGGGILMYDQQPDFTDRTFFPSANAEAGLDYRLSENVGLRIGFNYRYLIEDGIDGVSQGSIHDQQWNISTGVSIGL</sequence>
<evidence type="ECO:0000313" key="8">
    <source>
        <dbReference type="Proteomes" id="UP000317593"/>
    </source>
</evidence>
<evidence type="ECO:0000256" key="4">
    <source>
        <dbReference type="ARBA" id="ARBA00023139"/>
    </source>
</evidence>
<dbReference type="OrthoDB" id="1110708at2"/>
<name>A0A521CG89_9BACT</name>
<protein>
    <submittedName>
        <fullName evidence="7">Curli production assembly/transport component CsgG</fullName>
    </submittedName>
</protein>
<feature type="chain" id="PRO_5021865172" evidence="6">
    <location>
        <begin position="23"/>
        <end position="450"/>
    </location>
</feature>
<keyword evidence="5" id="KW-0449">Lipoprotein</keyword>
<dbReference type="PANTHER" id="PTHR41164:SF1">
    <property type="entry name" value="CURLI PRODUCTION ASSEMBLY_TRANSPORT COMPONENT CSGG"/>
    <property type="match status" value="1"/>
</dbReference>
<feature type="signal peptide" evidence="6">
    <location>
        <begin position="1"/>
        <end position="22"/>
    </location>
</feature>
<dbReference type="GO" id="GO:0030288">
    <property type="term" value="C:outer membrane-bounded periplasmic space"/>
    <property type="evidence" value="ECO:0007669"/>
    <property type="project" value="InterPro"/>
</dbReference>
<dbReference type="PANTHER" id="PTHR41164">
    <property type="entry name" value="CURLI PRODUCTION ASSEMBLY/TRANSPORT COMPONENT CSGG"/>
    <property type="match status" value="1"/>
</dbReference>
<keyword evidence="1" id="KW-1003">Cell membrane</keyword>
<evidence type="ECO:0000256" key="6">
    <source>
        <dbReference type="SAM" id="SignalP"/>
    </source>
</evidence>
<keyword evidence="8" id="KW-1185">Reference proteome</keyword>